<feature type="signal peptide" evidence="1">
    <location>
        <begin position="1"/>
        <end position="27"/>
    </location>
</feature>
<comment type="caution">
    <text evidence="2">The sequence shown here is derived from an EMBL/GenBank/DDBJ whole genome shotgun (WGS) entry which is preliminary data.</text>
</comment>
<keyword evidence="3" id="KW-1185">Reference proteome</keyword>
<evidence type="ECO:0000313" key="3">
    <source>
        <dbReference type="Proteomes" id="UP001501475"/>
    </source>
</evidence>
<organism evidence="2 3">
    <name type="scientific">Nostocoides vanveenii</name>
    <dbReference type="NCBI Taxonomy" id="330835"/>
    <lineage>
        <taxon>Bacteria</taxon>
        <taxon>Bacillati</taxon>
        <taxon>Actinomycetota</taxon>
        <taxon>Actinomycetes</taxon>
        <taxon>Micrococcales</taxon>
        <taxon>Intrasporangiaceae</taxon>
        <taxon>Nostocoides</taxon>
    </lineage>
</organism>
<proteinExistence type="predicted"/>
<name>A0ABN2L3Z8_9MICO</name>
<dbReference type="RefSeq" id="WP_344068524.1">
    <property type="nucleotide sequence ID" value="NZ_BAAAPN010000101.1"/>
</dbReference>
<accession>A0ABN2L3Z8</accession>
<dbReference type="EMBL" id="BAAAPN010000101">
    <property type="protein sequence ID" value="GAA1774245.1"/>
    <property type="molecule type" value="Genomic_DNA"/>
</dbReference>
<gene>
    <name evidence="2" type="ORF">GCM10009810_34090</name>
</gene>
<feature type="chain" id="PRO_5047277049" evidence="1">
    <location>
        <begin position="28"/>
        <end position="381"/>
    </location>
</feature>
<sequence>MRRLAAVSSVFATTAVLAFGATAPASAYDVDPTFFGGTYLGQAADAEAMRPWQGAGFRTLFAAQDGTIFYGYGNYDKNSGSKSGLGTNVSYFDASDGLFKQALTSMPGEQIDTFRSFGGKVFVPNIDPTSGTVAIATNVNGTWSYRNNGMEHIFDVMQGLDANDILISGSANIGGVPTALVKRSRDGGATWIEVYRWQDAPADRDGYERVYWMSRIGGNVYWRADVSTRGAQAPMTAFALSTGRLTKLGDTKLGTGWTGSNGRQLYVGEAIYEADRVVSANNLIYLVEQGSVYWFDGAKTGVVTKTTTGYPYGADRITVDPVTNTVYVLDQGGISVVTGKTKALIKPLQADYNMNTSNEFAVYNGVAYLGGDDSKLYSLPL</sequence>
<keyword evidence="1" id="KW-0732">Signal</keyword>
<dbReference type="SUPFAM" id="SSF63825">
    <property type="entry name" value="YWTD domain"/>
    <property type="match status" value="1"/>
</dbReference>
<evidence type="ECO:0000313" key="2">
    <source>
        <dbReference type="EMBL" id="GAA1774245.1"/>
    </source>
</evidence>
<evidence type="ECO:0000256" key="1">
    <source>
        <dbReference type="SAM" id="SignalP"/>
    </source>
</evidence>
<reference evidence="2 3" key="1">
    <citation type="journal article" date="2019" name="Int. J. Syst. Evol. Microbiol.">
        <title>The Global Catalogue of Microorganisms (GCM) 10K type strain sequencing project: providing services to taxonomists for standard genome sequencing and annotation.</title>
        <authorList>
            <consortium name="The Broad Institute Genomics Platform"/>
            <consortium name="The Broad Institute Genome Sequencing Center for Infectious Disease"/>
            <person name="Wu L."/>
            <person name="Ma J."/>
        </authorList>
    </citation>
    <scope>NUCLEOTIDE SEQUENCE [LARGE SCALE GENOMIC DNA]</scope>
    <source>
        <strain evidence="2 3">JCM 15591</strain>
    </source>
</reference>
<dbReference type="Proteomes" id="UP001501475">
    <property type="component" value="Unassembled WGS sequence"/>
</dbReference>
<protein>
    <submittedName>
        <fullName evidence="2">Uncharacterized protein</fullName>
    </submittedName>
</protein>